<evidence type="ECO:0000313" key="2">
    <source>
        <dbReference type="Proteomes" id="UP000292118"/>
    </source>
</evidence>
<organism evidence="1 2">
    <name type="scientific">Xylanimonas protaetiae</name>
    <dbReference type="NCBI Taxonomy" id="2509457"/>
    <lineage>
        <taxon>Bacteria</taxon>
        <taxon>Bacillati</taxon>
        <taxon>Actinomycetota</taxon>
        <taxon>Actinomycetes</taxon>
        <taxon>Micrococcales</taxon>
        <taxon>Promicromonosporaceae</taxon>
        <taxon>Xylanimonas</taxon>
    </lineage>
</organism>
<dbReference type="PANTHER" id="PTHR39324">
    <property type="entry name" value="CALCIUM DODECIN"/>
    <property type="match status" value="1"/>
</dbReference>
<reference evidence="1 2" key="1">
    <citation type="submission" date="2019-01" db="EMBL/GenBank/DDBJ databases">
        <title>Genome sequencing of strain FW10M-9.</title>
        <authorList>
            <person name="Heo J."/>
            <person name="Kim S.-J."/>
            <person name="Kim J.-S."/>
            <person name="Hong S.-B."/>
            <person name="Kwon S.-W."/>
        </authorList>
    </citation>
    <scope>NUCLEOTIDE SEQUENCE [LARGE SCALE GENOMIC DNA]</scope>
    <source>
        <strain evidence="1 2">FW10M-9</strain>
    </source>
</reference>
<protein>
    <submittedName>
        <fullName evidence="1">Dodecin domain-containing protein</fullName>
    </submittedName>
</protein>
<gene>
    <name evidence="1" type="ORF">ET471_17185</name>
</gene>
<sequence length="68" mass="7516">MAGSVARITEISARSDVSFEDAIKIGVDRATETLRNVQGAWVKEQKVDVTDGVITHWQVVLEITFVLD</sequence>
<dbReference type="OrthoDB" id="9805889at2"/>
<dbReference type="Proteomes" id="UP000292118">
    <property type="component" value="Chromosome"/>
</dbReference>
<accession>A0A4P6FB82</accession>
<dbReference type="InterPro" id="IPR009923">
    <property type="entry name" value="Dodecin"/>
</dbReference>
<dbReference type="SUPFAM" id="SSF89807">
    <property type="entry name" value="Dodecin-like"/>
    <property type="match status" value="1"/>
</dbReference>
<dbReference type="PANTHER" id="PTHR39324:SF1">
    <property type="entry name" value="CALCIUM DODECIN"/>
    <property type="match status" value="1"/>
</dbReference>
<dbReference type="Pfam" id="PF07311">
    <property type="entry name" value="Dodecin"/>
    <property type="match status" value="1"/>
</dbReference>
<dbReference type="RefSeq" id="WP_129190345.1">
    <property type="nucleotide sequence ID" value="NZ_CP035493.1"/>
</dbReference>
<keyword evidence="2" id="KW-1185">Reference proteome</keyword>
<dbReference type="InterPro" id="IPR025543">
    <property type="entry name" value="Dodecin-like"/>
</dbReference>
<dbReference type="AlphaFoldDB" id="A0A4P6FB82"/>
<proteinExistence type="predicted"/>
<name>A0A4P6FB82_9MICO</name>
<dbReference type="InterPro" id="IPR036694">
    <property type="entry name" value="Dodecin-like_sf"/>
</dbReference>
<dbReference type="KEGG" id="xya:ET471_17185"/>
<dbReference type="Gene3D" id="3.30.1660.10">
    <property type="entry name" value="Flavin-binding protein dodecin"/>
    <property type="match status" value="1"/>
</dbReference>
<evidence type="ECO:0000313" key="1">
    <source>
        <dbReference type="EMBL" id="QAY71549.1"/>
    </source>
</evidence>
<dbReference type="EMBL" id="CP035493">
    <property type="protein sequence ID" value="QAY71549.1"/>
    <property type="molecule type" value="Genomic_DNA"/>
</dbReference>